<dbReference type="Proteomes" id="UP000250416">
    <property type="component" value="Unassembled WGS sequence"/>
</dbReference>
<evidence type="ECO:0000313" key="1">
    <source>
        <dbReference type="EMBL" id="SPV18671.1"/>
    </source>
</evidence>
<reference evidence="1 2" key="1">
    <citation type="submission" date="2018-06" db="EMBL/GenBank/DDBJ databases">
        <authorList>
            <consortium name="Pathogen Informatics"/>
            <person name="Doyle S."/>
        </authorList>
    </citation>
    <scope>NUCLEOTIDE SEQUENCE [LARGE SCALE GENOMIC DNA]</scope>
    <source>
        <strain evidence="1 2">NCTC10661</strain>
    </source>
</reference>
<accession>A0AAE8NE43</accession>
<dbReference type="EMBL" id="UARD01000012">
    <property type="protein sequence ID" value="SPV18671.1"/>
    <property type="molecule type" value="Genomic_DNA"/>
</dbReference>
<protein>
    <submittedName>
        <fullName evidence="1">Uncharacterized protein</fullName>
    </submittedName>
</protein>
<comment type="caution">
    <text evidence="1">The sequence shown here is derived from an EMBL/GenBank/DDBJ whole genome shotgun (WGS) entry which is preliminary data.</text>
</comment>
<gene>
    <name evidence="1" type="ORF">NCTC10661_02873</name>
</gene>
<proteinExistence type="predicted"/>
<dbReference type="AlphaFoldDB" id="A0AAE8NE43"/>
<name>A0AAE8NE43_BURCE</name>
<organism evidence="1 2">
    <name type="scientific">Burkholderia cepacia</name>
    <name type="common">Pseudomonas cepacia</name>
    <dbReference type="NCBI Taxonomy" id="292"/>
    <lineage>
        <taxon>Bacteria</taxon>
        <taxon>Pseudomonadati</taxon>
        <taxon>Pseudomonadota</taxon>
        <taxon>Betaproteobacteria</taxon>
        <taxon>Burkholderiales</taxon>
        <taxon>Burkholderiaceae</taxon>
        <taxon>Burkholderia</taxon>
        <taxon>Burkholderia cepacia complex</taxon>
    </lineage>
</organism>
<evidence type="ECO:0000313" key="2">
    <source>
        <dbReference type="Proteomes" id="UP000250416"/>
    </source>
</evidence>
<sequence length="84" mass="9162">MTVSVPDEKPSARCQDTYSGVGELDSMNTAVTIQAACAMRGAEREPAGRDWGTAVSDMSALLVRVFSNYSLVRKNSYRVICLRT</sequence>